<dbReference type="InterPro" id="IPR013595">
    <property type="entry name" value="Pept_S33_TAP-like_C"/>
</dbReference>
<feature type="signal peptide" evidence="4">
    <location>
        <begin position="1"/>
        <end position="21"/>
    </location>
</feature>
<evidence type="ECO:0000259" key="6">
    <source>
        <dbReference type="Pfam" id="PF08386"/>
    </source>
</evidence>
<proteinExistence type="inferred from homology"/>
<dbReference type="InterPro" id="IPR000073">
    <property type="entry name" value="AB_hydrolase_1"/>
</dbReference>
<dbReference type="Pfam" id="PF00561">
    <property type="entry name" value="Abhydrolase_1"/>
    <property type="match status" value="1"/>
</dbReference>
<dbReference type="SUPFAM" id="SSF53474">
    <property type="entry name" value="alpha/beta-Hydrolases"/>
    <property type="match status" value="1"/>
</dbReference>
<feature type="domain" description="AB hydrolase-1" evidence="5">
    <location>
        <begin position="96"/>
        <end position="281"/>
    </location>
</feature>
<dbReference type="InterPro" id="IPR051601">
    <property type="entry name" value="Serine_prot/Carboxylest_S33"/>
</dbReference>
<dbReference type="PROSITE" id="PS51257">
    <property type="entry name" value="PROKAR_LIPOPROTEIN"/>
    <property type="match status" value="1"/>
</dbReference>
<reference evidence="7 8" key="1">
    <citation type="journal article" date="2019" name="Int. J. Syst. Evol. Microbiol.">
        <title>The Global Catalogue of Microorganisms (GCM) 10K type strain sequencing project: providing services to taxonomists for standard genome sequencing and annotation.</title>
        <authorList>
            <consortium name="The Broad Institute Genomics Platform"/>
            <consortium name="The Broad Institute Genome Sequencing Center for Infectious Disease"/>
            <person name="Wu L."/>
            <person name="Ma J."/>
        </authorList>
    </citation>
    <scope>NUCLEOTIDE SEQUENCE [LARGE SCALE GENOMIC DNA]</scope>
    <source>
        <strain evidence="7 8">JCM 13595</strain>
    </source>
</reference>
<protein>
    <submittedName>
        <fullName evidence="7">Alpha/beta hydrolase</fullName>
    </submittedName>
</protein>
<feature type="domain" description="Peptidase S33 tripeptidyl aminopeptidase-like C-terminal" evidence="6">
    <location>
        <begin position="411"/>
        <end position="511"/>
    </location>
</feature>
<comment type="caution">
    <text evidence="7">The sequence shown here is derived from an EMBL/GenBank/DDBJ whole genome shotgun (WGS) entry which is preliminary data.</text>
</comment>
<feature type="chain" id="PRO_5045277137" evidence="4">
    <location>
        <begin position="22"/>
        <end position="512"/>
    </location>
</feature>
<dbReference type="Gene3D" id="3.40.50.1820">
    <property type="entry name" value="alpha/beta hydrolase"/>
    <property type="match status" value="1"/>
</dbReference>
<gene>
    <name evidence="7" type="ORF">GCM10009720_11110</name>
</gene>
<evidence type="ECO:0000313" key="7">
    <source>
        <dbReference type="EMBL" id="GAA2032480.1"/>
    </source>
</evidence>
<dbReference type="GO" id="GO:0016787">
    <property type="term" value="F:hydrolase activity"/>
    <property type="evidence" value="ECO:0007669"/>
    <property type="project" value="UniProtKB-KW"/>
</dbReference>
<keyword evidence="8" id="KW-1185">Reference proteome</keyword>
<evidence type="ECO:0000256" key="1">
    <source>
        <dbReference type="ARBA" id="ARBA00010088"/>
    </source>
</evidence>
<name>A0ABN2U9V7_9MICC</name>
<organism evidence="7 8">
    <name type="scientific">Yaniella flava</name>
    <dbReference type="NCBI Taxonomy" id="287930"/>
    <lineage>
        <taxon>Bacteria</taxon>
        <taxon>Bacillati</taxon>
        <taxon>Actinomycetota</taxon>
        <taxon>Actinomycetes</taxon>
        <taxon>Micrococcales</taxon>
        <taxon>Micrococcaceae</taxon>
        <taxon>Yaniella</taxon>
    </lineage>
</organism>
<dbReference type="Proteomes" id="UP001501461">
    <property type="component" value="Unassembled WGS sequence"/>
</dbReference>
<evidence type="ECO:0000313" key="8">
    <source>
        <dbReference type="Proteomes" id="UP001501461"/>
    </source>
</evidence>
<evidence type="ECO:0000259" key="5">
    <source>
        <dbReference type="Pfam" id="PF00561"/>
    </source>
</evidence>
<evidence type="ECO:0000256" key="3">
    <source>
        <dbReference type="ARBA" id="ARBA00022801"/>
    </source>
</evidence>
<keyword evidence="2 4" id="KW-0732">Signal</keyword>
<sequence length="512" mass="54936">MSKPTRTLAALGAAAALILTACTPNDGPEPTEQDQAESAPEGLEAFYDQDIAWEDCEGQDAFECGTIEVPMDYENPDDATIDIHLTRSVETADAQPVLFNPGGPGASGISFVQNSLGSMLSDNLAENISAVGFDPRGVGASEPVECLSAEEFDESREIVLDPSTPEGWETSIEENEAYAEQCLERSGDIVGFVDTASAAKDMDVIRAALGAPQLDYFGISYGTKLGATYAELFPEQVGQFVLDSVLAPSAETLEVTKAQSAGFEQSLRAWADWCAETAECNVGEDDDAESVMTAVTDFIDRVEDEPLTYPNGRSQPISDVFFGIVTPLYSRDSWELLALAFEQGIENDYASSQYQPLFLVFADAYHGRDQAGEYSNDTAAFNAINCLDYTGSNKTYEQADAEAEEIAADAPIFGPYMSYSTGCNGWPVDPAEPIGDTVAEGSDPIVVTNLTSDPATPIHFSHELADELDNSIHITVEGEGHGAYSPDNECIVEAIDNYILNDELPEDGMVCA</sequence>
<dbReference type="PANTHER" id="PTHR43248">
    <property type="entry name" value="2-SUCCINYL-6-HYDROXY-2,4-CYCLOHEXADIENE-1-CARBOXYLATE SYNTHASE"/>
    <property type="match status" value="1"/>
</dbReference>
<dbReference type="RefSeq" id="WP_343956619.1">
    <property type="nucleotide sequence ID" value="NZ_BAAAMN010000016.1"/>
</dbReference>
<keyword evidence="3 7" id="KW-0378">Hydrolase</keyword>
<comment type="similarity">
    <text evidence="1">Belongs to the peptidase S33 family.</text>
</comment>
<accession>A0ABN2U9V7</accession>
<dbReference type="Pfam" id="PF08386">
    <property type="entry name" value="Abhydrolase_4"/>
    <property type="match status" value="1"/>
</dbReference>
<dbReference type="EMBL" id="BAAAMN010000016">
    <property type="protein sequence ID" value="GAA2032480.1"/>
    <property type="molecule type" value="Genomic_DNA"/>
</dbReference>
<evidence type="ECO:0000256" key="2">
    <source>
        <dbReference type="ARBA" id="ARBA00022729"/>
    </source>
</evidence>
<dbReference type="InterPro" id="IPR029058">
    <property type="entry name" value="AB_hydrolase_fold"/>
</dbReference>
<dbReference type="PANTHER" id="PTHR43248:SF29">
    <property type="entry name" value="TRIPEPTIDYL AMINOPEPTIDASE"/>
    <property type="match status" value="1"/>
</dbReference>
<evidence type="ECO:0000256" key="4">
    <source>
        <dbReference type="SAM" id="SignalP"/>
    </source>
</evidence>